<reference evidence="2" key="1">
    <citation type="submission" date="2024-07" db="EMBL/GenBank/DDBJ databases">
        <title>Two chromosome-level genome assemblies of Korean endemic species Abeliophyllum distichum and Forsythia ovata (Oleaceae).</title>
        <authorList>
            <person name="Jang H."/>
        </authorList>
    </citation>
    <scope>NUCLEOTIDE SEQUENCE [LARGE SCALE GENOMIC DNA]</scope>
</reference>
<protein>
    <submittedName>
        <fullName evidence="1">Uncharacterized protein</fullName>
    </submittedName>
</protein>
<keyword evidence="2" id="KW-1185">Reference proteome</keyword>
<comment type="caution">
    <text evidence="1">The sequence shown here is derived from an EMBL/GenBank/DDBJ whole genome shotgun (WGS) entry which is preliminary data.</text>
</comment>
<organism evidence="1 2">
    <name type="scientific">Forsythia ovata</name>
    <dbReference type="NCBI Taxonomy" id="205694"/>
    <lineage>
        <taxon>Eukaryota</taxon>
        <taxon>Viridiplantae</taxon>
        <taxon>Streptophyta</taxon>
        <taxon>Embryophyta</taxon>
        <taxon>Tracheophyta</taxon>
        <taxon>Spermatophyta</taxon>
        <taxon>Magnoliopsida</taxon>
        <taxon>eudicotyledons</taxon>
        <taxon>Gunneridae</taxon>
        <taxon>Pentapetalae</taxon>
        <taxon>asterids</taxon>
        <taxon>lamiids</taxon>
        <taxon>Lamiales</taxon>
        <taxon>Oleaceae</taxon>
        <taxon>Forsythieae</taxon>
        <taxon>Forsythia</taxon>
    </lineage>
</organism>
<dbReference type="Proteomes" id="UP001604277">
    <property type="component" value="Unassembled WGS sequence"/>
</dbReference>
<name>A0ABD1NZ49_9LAMI</name>
<accession>A0ABD1NZ49</accession>
<dbReference type="EMBL" id="JBFOLJ010000049">
    <property type="protein sequence ID" value="KAL2456895.1"/>
    <property type="molecule type" value="Genomic_DNA"/>
</dbReference>
<sequence>MVTKDCPKNFTLAKATELKSMGVESHTQQKSLNVFKKASSLKLDPLNCKCQFYGDVVISVQIGVNGSGAGGTTGGDDSGGFFHSLLPYALYKLRYYRLNTFLTL</sequence>
<gene>
    <name evidence="1" type="ORF">Fot_56618</name>
</gene>
<dbReference type="AlphaFoldDB" id="A0ABD1NZ49"/>
<proteinExistence type="predicted"/>
<evidence type="ECO:0000313" key="1">
    <source>
        <dbReference type="EMBL" id="KAL2456895.1"/>
    </source>
</evidence>
<evidence type="ECO:0000313" key="2">
    <source>
        <dbReference type="Proteomes" id="UP001604277"/>
    </source>
</evidence>